<sequence>MKVLLLSAYDAASHKRWREALVAHLSDWEFTCLALPPRYFSWRVRGNSLSWAFGPERALLEQPWDLLLATSMVDLSGLRGLVPALARVPAAVYFHENQFAYPESGREYGSVEPKLLNIYNALAADLVLFNSRYNRDTLLHGAQALLGKLPDAVPPGLNETIAANSSILPVPLEDTHFERSVKAARGRMPEVVWNHRWEFDKGPDVLLEALRGCVARGTRFRLHLVGEQFRRQPQAFAEIEALLRVPGCPVVAGEWGFMPSREAYHALLDRCDAVLSTARHDFQGLALLEAAARGCLPLAPADLAYPEWFGKAYLADWGFVPTPGRKGVQEEGRALAGRLQQLVSRWHNDSLPEPPDVSDLSWQKLGHCYRQVLQSV</sequence>
<evidence type="ECO:0000256" key="1">
    <source>
        <dbReference type="ARBA" id="ARBA00009481"/>
    </source>
</evidence>
<keyword evidence="10" id="KW-1185">Reference proteome</keyword>
<reference evidence="9 10" key="1">
    <citation type="submission" date="2023-04" db="EMBL/GenBank/DDBJ databases">
        <title>Marinobulbifer ophiurae gen. nov., sp. Nov., isolate from tissue of brittle star Ophioplocus japonicus.</title>
        <authorList>
            <person name="Kawano K."/>
            <person name="Sawayama S."/>
            <person name="Nakagawa S."/>
        </authorList>
    </citation>
    <scope>NUCLEOTIDE SEQUENCE [LARGE SCALE GENOMIC DNA]</scope>
    <source>
        <strain evidence="9 10">NKW57</strain>
    </source>
</reference>
<dbReference type="Pfam" id="PF00534">
    <property type="entry name" value="Glycos_transf_1"/>
    <property type="match status" value="1"/>
</dbReference>
<dbReference type="PANTHER" id="PTHR13615:SF3">
    <property type="entry name" value="GLYCOSYLTRANSFERASE-LIKE DOMAIN-CONTAINING PROTEIN 1"/>
    <property type="match status" value="1"/>
</dbReference>
<evidence type="ECO:0000259" key="7">
    <source>
        <dbReference type="Pfam" id="PF00534"/>
    </source>
</evidence>
<dbReference type="InterPro" id="IPR051862">
    <property type="entry name" value="GT-like_domain_containing_1"/>
</dbReference>
<dbReference type="PANTHER" id="PTHR13615">
    <property type="entry name" value="GLYCOSYLTRANSFERASE-LIKE 1"/>
    <property type="match status" value="1"/>
</dbReference>
<proteinExistence type="inferred from homology"/>
<evidence type="ECO:0000256" key="6">
    <source>
        <dbReference type="ARBA" id="ARBA00048439"/>
    </source>
</evidence>
<evidence type="ECO:0000256" key="2">
    <source>
        <dbReference type="ARBA" id="ARBA00022676"/>
    </source>
</evidence>
<dbReference type="SUPFAM" id="SSF53756">
    <property type="entry name" value="UDP-Glycosyltransferase/glycogen phosphorylase"/>
    <property type="match status" value="1"/>
</dbReference>
<dbReference type="InterPro" id="IPR001296">
    <property type="entry name" value="Glyco_trans_1"/>
</dbReference>
<keyword evidence="2" id="KW-0328">Glycosyltransferase</keyword>
<dbReference type="Proteomes" id="UP001224392">
    <property type="component" value="Unassembled WGS sequence"/>
</dbReference>
<keyword evidence="3" id="KW-0808">Transferase</keyword>
<feature type="domain" description="Glycosyl transferase family 1" evidence="7">
    <location>
        <begin position="181"/>
        <end position="310"/>
    </location>
</feature>
<evidence type="ECO:0000313" key="10">
    <source>
        <dbReference type="Proteomes" id="UP001224392"/>
    </source>
</evidence>
<comment type="similarity">
    <text evidence="1">Belongs to the glycosyltransferase group 1 family. Glycosyltransferase 4 subfamily.</text>
</comment>
<dbReference type="InterPro" id="IPR022701">
    <property type="entry name" value="QTMAN_N"/>
</dbReference>
<evidence type="ECO:0000259" key="8">
    <source>
        <dbReference type="Pfam" id="PF12038"/>
    </source>
</evidence>
<evidence type="ECO:0000256" key="3">
    <source>
        <dbReference type="ARBA" id="ARBA00022679"/>
    </source>
</evidence>
<gene>
    <name evidence="9" type="ORF">MNKW57_19340</name>
</gene>
<evidence type="ECO:0000256" key="5">
    <source>
        <dbReference type="ARBA" id="ARBA00044539"/>
    </source>
</evidence>
<feature type="domain" description="tRNA-queuosine alpha-mannosyltransferase N-terminal" evidence="8">
    <location>
        <begin position="2"/>
        <end position="172"/>
    </location>
</feature>
<dbReference type="CDD" id="cd01635">
    <property type="entry name" value="Glycosyltransferase_GTB-type"/>
    <property type="match status" value="1"/>
</dbReference>
<evidence type="ECO:0000313" key="9">
    <source>
        <dbReference type="EMBL" id="GMG87613.1"/>
    </source>
</evidence>
<accession>A0ABQ6LZU4</accession>
<comment type="catalytic activity">
    <reaction evidence="6">
        <text>queuosine(34) in tRNA(Asp) + GDP-alpha-D-mannose = O-4''-alpha-D-mannosylqueuosine(34) in tRNA(Asp) + GDP + H(+)</text>
        <dbReference type="Rhea" id="RHEA:12885"/>
        <dbReference type="Rhea" id="RHEA-COMP:18572"/>
        <dbReference type="Rhea" id="RHEA-COMP:18581"/>
        <dbReference type="ChEBI" id="CHEBI:15378"/>
        <dbReference type="ChEBI" id="CHEBI:57527"/>
        <dbReference type="ChEBI" id="CHEBI:58189"/>
        <dbReference type="ChEBI" id="CHEBI:194431"/>
        <dbReference type="ChEBI" id="CHEBI:194442"/>
        <dbReference type="EC" id="2.4.1.110"/>
    </reaction>
    <physiologicalReaction direction="left-to-right" evidence="6">
        <dbReference type="Rhea" id="RHEA:12886"/>
    </physiologicalReaction>
</comment>
<dbReference type="Pfam" id="PF12038">
    <property type="entry name" value="QTMAN_N"/>
    <property type="match status" value="1"/>
</dbReference>
<comment type="caution">
    <text evidence="9">The sequence shown here is derived from an EMBL/GenBank/DDBJ whole genome shotgun (WGS) entry which is preliminary data.</text>
</comment>
<organism evidence="9 10">
    <name type="scientific">Biformimicrobium ophioploci</name>
    <dbReference type="NCBI Taxonomy" id="3036711"/>
    <lineage>
        <taxon>Bacteria</taxon>
        <taxon>Pseudomonadati</taxon>
        <taxon>Pseudomonadota</taxon>
        <taxon>Gammaproteobacteria</taxon>
        <taxon>Cellvibrionales</taxon>
        <taxon>Microbulbiferaceae</taxon>
        <taxon>Biformimicrobium</taxon>
    </lineage>
</organism>
<protein>
    <recommendedName>
        <fullName evidence="5">tRNA-queuosine alpha-mannosyltransferase</fullName>
        <ecNumber evidence="4">2.4.1.110</ecNumber>
    </recommendedName>
</protein>
<dbReference type="EMBL" id="BSYJ01000003">
    <property type="protein sequence ID" value="GMG87613.1"/>
    <property type="molecule type" value="Genomic_DNA"/>
</dbReference>
<dbReference type="Gene3D" id="3.40.50.2000">
    <property type="entry name" value="Glycogen Phosphorylase B"/>
    <property type="match status" value="1"/>
</dbReference>
<name>A0ABQ6LZU4_9GAMM</name>
<evidence type="ECO:0000256" key="4">
    <source>
        <dbReference type="ARBA" id="ARBA00044517"/>
    </source>
</evidence>
<dbReference type="EC" id="2.4.1.110" evidence="4"/>